<protein>
    <recommendedName>
        <fullName evidence="6">Hydrophobin</fullName>
    </recommendedName>
</protein>
<dbReference type="CDD" id="cd23507">
    <property type="entry name" value="hydrophobin_I"/>
    <property type="match status" value="1"/>
</dbReference>
<dbReference type="Pfam" id="PF01185">
    <property type="entry name" value="Hydrophobin"/>
    <property type="match status" value="1"/>
</dbReference>
<evidence type="ECO:0000256" key="3">
    <source>
        <dbReference type="ARBA" id="ARBA00022512"/>
    </source>
</evidence>
<evidence type="ECO:0000313" key="8">
    <source>
        <dbReference type="Proteomes" id="UP000256964"/>
    </source>
</evidence>
<dbReference type="Proteomes" id="UP000256964">
    <property type="component" value="Unassembled WGS sequence"/>
</dbReference>
<keyword evidence="5 6" id="KW-1015">Disulfide bond</keyword>
<keyword evidence="3 6" id="KW-0134">Cell wall</keyword>
<comment type="similarity">
    <text evidence="2 6">Belongs to the fungal hydrophobin family.</text>
</comment>
<accession>A0A371CVM6</accession>
<evidence type="ECO:0000256" key="5">
    <source>
        <dbReference type="ARBA" id="ARBA00023157"/>
    </source>
</evidence>
<dbReference type="OrthoDB" id="4225815at2759"/>
<dbReference type="SMART" id="SM00075">
    <property type="entry name" value="HYDRO"/>
    <property type="match status" value="1"/>
</dbReference>
<evidence type="ECO:0000256" key="2">
    <source>
        <dbReference type="ARBA" id="ARBA00010446"/>
    </source>
</evidence>
<keyword evidence="8" id="KW-1185">Reference proteome</keyword>
<keyword evidence="4 6" id="KW-0964">Secreted</keyword>
<gene>
    <name evidence="7" type="ORF">OH76DRAFT_1359780</name>
</gene>
<dbReference type="GO" id="GO:0005199">
    <property type="term" value="F:structural constituent of cell wall"/>
    <property type="evidence" value="ECO:0007669"/>
    <property type="project" value="InterPro"/>
</dbReference>
<dbReference type="STRING" id="139420.A0A371CVM6"/>
<evidence type="ECO:0000256" key="4">
    <source>
        <dbReference type="ARBA" id="ARBA00022525"/>
    </source>
</evidence>
<reference evidence="7 8" key="1">
    <citation type="journal article" date="2018" name="Biotechnol. Biofuels">
        <title>Integrative visual omics of the white-rot fungus Polyporus brumalis exposes the biotechnological potential of its oxidative enzymes for delignifying raw plant biomass.</title>
        <authorList>
            <person name="Miyauchi S."/>
            <person name="Rancon A."/>
            <person name="Drula E."/>
            <person name="Hage H."/>
            <person name="Chaduli D."/>
            <person name="Favel A."/>
            <person name="Grisel S."/>
            <person name="Henrissat B."/>
            <person name="Herpoel-Gimbert I."/>
            <person name="Ruiz-Duenas F.J."/>
            <person name="Chevret D."/>
            <person name="Hainaut M."/>
            <person name="Lin J."/>
            <person name="Wang M."/>
            <person name="Pangilinan J."/>
            <person name="Lipzen A."/>
            <person name="Lesage-Meessen L."/>
            <person name="Navarro D."/>
            <person name="Riley R."/>
            <person name="Grigoriev I.V."/>
            <person name="Zhou S."/>
            <person name="Raouche S."/>
            <person name="Rosso M.N."/>
        </authorList>
    </citation>
    <scope>NUCLEOTIDE SEQUENCE [LARGE SCALE GENOMIC DNA]</scope>
    <source>
        <strain evidence="7 8">BRFM 1820</strain>
    </source>
</reference>
<dbReference type="AlphaFoldDB" id="A0A371CVM6"/>
<comment type="subcellular location">
    <subcellularLocation>
        <location evidence="1 6">Secreted</location>
        <location evidence="1 6">Cell wall</location>
    </subcellularLocation>
</comment>
<name>A0A371CVM6_9APHY</name>
<proteinExistence type="inferred from homology"/>
<evidence type="ECO:0000256" key="6">
    <source>
        <dbReference type="RuleBase" id="RU365009"/>
    </source>
</evidence>
<feature type="non-terminal residue" evidence="7">
    <location>
        <position position="80"/>
    </location>
</feature>
<evidence type="ECO:0000313" key="7">
    <source>
        <dbReference type="EMBL" id="RDX44333.1"/>
    </source>
</evidence>
<organism evidence="7 8">
    <name type="scientific">Lentinus brumalis</name>
    <dbReference type="NCBI Taxonomy" id="2498619"/>
    <lineage>
        <taxon>Eukaryota</taxon>
        <taxon>Fungi</taxon>
        <taxon>Dikarya</taxon>
        <taxon>Basidiomycota</taxon>
        <taxon>Agaricomycotina</taxon>
        <taxon>Agaricomycetes</taxon>
        <taxon>Polyporales</taxon>
        <taxon>Polyporaceae</taxon>
        <taxon>Lentinus</taxon>
    </lineage>
</organism>
<dbReference type="InterPro" id="IPR001338">
    <property type="entry name" value="Class_I_Hydrophobin"/>
</dbReference>
<dbReference type="EMBL" id="KZ857451">
    <property type="protein sequence ID" value="RDX44333.1"/>
    <property type="molecule type" value="Genomic_DNA"/>
</dbReference>
<evidence type="ECO:0000256" key="1">
    <source>
        <dbReference type="ARBA" id="ARBA00004191"/>
    </source>
</evidence>
<dbReference type="GO" id="GO:0009277">
    <property type="term" value="C:fungal-type cell wall"/>
    <property type="evidence" value="ECO:0007669"/>
    <property type="project" value="InterPro"/>
</dbReference>
<keyword evidence="6" id="KW-0732">Signal</keyword>
<sequence length="80" mass="8032">GTCSTGTIHCCNDTVQSNSDKGRALAGLLALEGDYSGIFGTNCSNLNVVAIGSGHNAQTVCCESGRQTGLVNVGCVPVTL</sequence>